<evidence type="ECO:0000256" key="1">
    <source>
        <dbReference type="ARBA" id="ARBA00006484"/>
    </source>
</evidence>
<dbReference type="SUPFAM" id="SSF51735">
    <property type="entry name" value="NAD(P)-binding Rossmann-fold domains"/>
    <property type="match status" value="1"/>
</dbReference>
<dbReference type="AlphaFoldDB" id="A0A367PHU7"/>
<dbReference type="InterPro" id="IPR020904">
    <property type="entry name" value="Sc_DH/Rdtase_CS"/>
</dbReference>
<gene>
    <name evidence="3" type="ORF">DDK22_15715</name>
</gene>
<dbReference type="RefSeq" id="WP_114132682.1">
    <property type="nucleotide sequence ID" value="NZ_CP068434.1"/>
</dbReference>
<dbReference type="PANTHER" id="PTHR24321:SF8">
    <property type="entry name" value="ESTRADIOL 17-BETA-DEHYDROGENASE 8-RELATED"/>
    <property type="match status" value="1"/>
</dbReference>
<name>A0A367PHU7_CUPNE</name>
<dbReference type="InterPro" id="IPR002347">
    <property type="entry name" value="SDR_fam"/>
</dbReference>
<dbReference type="PROSITE" id="PS00061">
    <property type="entry name" value="ADH_SHORT"/>
    <property type="match status" value="1"/>
</dbReference>
<organism evidence="3 4">
    <name type="scientific">Cupriavidus necator</name>
    <name type="common">Alcaligenes eutrophus</name>
    <name type="synonym">Ralstonia eutropha</name>
    <dbReference type="NCBI Taxonomy" id="106590"/>
    <lineage>
        <taxon>Bacteria</taxon>
        <taxon>Pseudomonadati</taxon>
        <taxon>Pseudomonadota</taxon>
        <taxon>Betaproteobacteria</taxon>
        <taxon>Burkholderiales</taxon>
        <taxon>Burkholderiaceae</taxon>
        <taxon>Cupriavidus</taxon>
    </lineage>
</organism>
<dbReference type="PRINTS" id="PR00081">
    <property type="entry name" value="GDHRDH"/>
</dbReference>
<dbReference type="GO" id="GO:0016491">
    <property type="term" value="F:oxidoreductase activity"/>
    <property type="evidence" value="ECO:0007669"/>
    <property type="project" value="UniProtKB-KW"/>
</dbReference>
<dbReference type="Gene3D" id="3.40.50.720">
    <property type="entry name" value="NAD(P)-binding Rossmann-like Domain"/>
    <property type="match status" value="1"/>
</dbReference>
<protein>
    <submittedName>
        <fullName evidence="3">SDR family NAD(P)-dependent oxidoreductase</fullName>
    </submittedName>
</protein>
<proteinExistence type="inferred from homology"/>
<dbReference type="InterPro" id="IPR036291">
    <property type="entry name" value="NAD(P)-bd_dom_sf"/>
</dbReference>
<accession>A0A367PHU7</accession>
<evidence type="ECO:0000313" key="3">
    <source>
        <dbReference type="EMBL" id="RCJ07430.1"/>
    </source>
</evidence>
<reference evidence="3 4" key="1">
    <citation type="submission" date="2018-04" db="EMBL/GenBank/DDBJ databases">
        <title>Cupriavidus necator CR12 genome sequencing and assembly.</title>
        <authorList>
            <person name="Ben Fekih I."/>
            <person name="Mazhar H.S."/>
            <person name="Bello S.K."/>
            <person name="Rensing C."/>
        </authorList>
    </citation>
    <scope>NUCLEOTIDE SEQUENCE [LARGE SCALE GENOMIC DNA]</scope>
    <source>
        <strain evidence="3 4">CR12</strain>
    </source>
</reference>
<evidence type="ECO:0000256" key="2">
    <source>
        <dbReference type="ARBA" id="ARBA00023002"/>
    </source>
</evidence>
<comment type="similarity">
    <text evidence="1">Belongs to the short-chain dehydrogenases/reductases (SDR) family.</text>
</comment>
<evidence type="ECO:0000313" key="4">
    <source>
        <dbReference type="Proteomes" id="UP000253501"/>
    </source>
</evidence>
<dbReference type="PANTHER" id="PTHR24321">
    <property type="entry name" value="DEHYDROGENASES, SHORT CHAIN"/>
    <property type="match status" value="1"/>
</dbReference>
<sequence>MQLSKKVAIVTGGGSGIGEATVRRFVAEGAKVVVADITDRGAALCRELNEAGHEALFCRVNVAQEDDIRRLIAQAVSRFGRLDIVVANAGIGQAAVPVEQTELDSWQQMIDINLTGVFLTNKHAIAQMKQQRSGGAVVNVASIMGHVGMAGATAYNAAKGGVANLTRSIGVACAQDGIRVNAVCPGFVDTPILDAASEEKKARIAAMHPIGRLGRSEEIAGAILFLASDDASFMVGTNLIVDGGYTAQ</sequence>
<dbReference type="EMBL" id="QDHA01000037">
    <property type="protein sequence ID" value="RCJ07430.1"/>
    <property type="molecule type" value="Genomic_DNA"/>
</dbReference>
<dbReference type="FunFam" id="3.40.50.720:FF:000084">
    <property type="entry name" value="Short-chain dehydrogenase reductase"/>
    <property type="match status" value="1"/>
</dbReference>
<dbReference type="Proteomes" id="UP000253501">
    <property type="component" value="Unassembled WGS sequence"/>
</dbReference>
<comment type="caution">
    <text evidence="3">The sequence shown here is derived from an EMBL/GenBank/DDBJ whole genome shotgun (WGS) entry which is preliminary data.</text>
</comment>
<dbReference type="CDD" id="cd05233">
    <property type="entry name" value="SDR_c"/>
    <property type="match status" value="1"/>
</dbReference>
<keyword evidence="2" id="KW-0560">Oxidoreductase</keyword>
<dbReference type="Pfam" id="PF13561">
    <property type="entry name" value="adh_short_C2"/>
    <property type="match status" value="1"/>
</dbReference>
<dbReference type="NCBIfam" id="NF005559">
    <property type="entry name" value="PRK07231.1"/>
    <property type="match status" value="1"/>
</dbReference>
<dbReference type="PRINTS" id="PR00080">
    <property type="entry name" value="SDRFAMILY"/>
</dbReference>